<evidence type="ECO:0000313" key="2">
    <source>
        <dbReference type="Proteomes" id="UP000798662"/>
    </source>
</evidence>
<evidence type="ECO:0000313" key="1">
    <source>
        <dbReference type="EMBL" id="KAK1858015.1"/>
    </source>
</evidence>
<gene>
    <name evidence="1" type="ORF">I4F81_000629</name>
</gene>
<dbReference type="EMBL" id="CM020618">
    <property type="protein sequence ID" value="KAK1858015.1"/>
    <property type="molecule type" value="Genomic_DNA"/>
</dbReference>
<dbReference type="Proteomes" id="UP000798662">
    <property type="component" value="Chromosome 1"/>
</dbReference>
<organism evidence="1 2">
    <name type="scientific">Pyropia yezoensis</name>
    <name type="common">Susabi-nori</name>
    <name type="synonym">Porphyra yezoensis</name>
    <dbReference type="NCBI Taxonomy" id="2788"/>
    <lineage>
        <taxon>Eukaryota</taxon>
        <taxon>Rhodophyta</taxon>
        <taxon>Bangiophyceae</taxon>
        <taxon>Bangiales</taxon>
        <taxon>Bangiaceae</taxon>
        <taxon>Pyropia</taxon>
    </lineage>
</organism>
<comment type="caution">
    <text evidence="1">The sequence shown here is derived from an EMBL/GenBank/DDBJ whole genome shotgun (WGS) entry which is preliminary data.</text>
</comment>
<name>A0ACC3BJ84_PYRYE</name>
<proteinExistence type="predicted"/>
<accession>A0ACC3BJ84</accession>
<sequence length="727" mass="73939">MEPCGDCGSVLASFGFSSQHSATMLADVVQFAAAKMEQVLGKRMVIGVLCGPREGIGGYVLHGTGVTSCTSPAAMDALSSSVDGVVQALQLVASSTDLAASLDVVNVGDVDMHLDEVAPMRRAASPPPESGCLSERVQITSEATGRSTEPVADDRAPYHITDTVAKDVTDALAVQRKERGGGIKERLVELVALYRFNVIKRTRVQYTFEKCTPEVARGATIIWWKGKKKYEVKDPRFCNSASVRVIPILSIFLLMIHLRDPAFMAILRHYKGGALADESAAARKSVQSPTYTGTKAVGGKRKKRKAKRALSDGDTDDSGAPDTDADDATQDTLQGRGAAASSGSGAGTADAGSNGTAAGSGGGDAAAGSGGGAAAARDEGGDAAAWSGAGRTATDSGGDNAAARRGGGVLPAGGRQGDAGAGNAGGGATADEGGSTAPDADEGGPRTSLAGVATQRASGGSGAVRGDGVLATQHDGSGLGAATPAGGQGLARAGHTPGGAAGGAAATSPAAALQAAEELAAPLVAASVHVDGALVGTGLVCPGMDEYHGSVLSPDVVSVFLQQVVPAATSSVYPFSTHTKYCLEPTGAGPVRSTLAQCQNMRSVWSLQSIGRRCRLYDGPPARPNRVLLATGLVWRAAPPLCAPAQAAAVVARMPAVEVFGAVPEQGQDNSDYPFKTLLYESSSYKHLKKVHFEDLVPGTMTAVCGVRSGAAPRMKVMLWNRLYIEQ</sequence>
<keyword evidence="2" id="KW-1185">Reference proteome</keyword>
<reference evidence="1" key="1">
    <citation type="submission" date="2019-11" db="EMBL/GenBank/DDBJ databases">
        <title>Nori genome reveals adaptations in red seaweeds to the harsh intertidal environment.</title>
        <authorList>
            <person name="Wang D."/>
            <person name="Mao Y."/>
        </authorList>
    </citation>
    <scope>NUCLEOTIDE SEQUENCE</scope>
    <source>
        <tissue evidence="1">Gametophyte</tissue>
    </source>
</reference>
<protein>
    <submittedName>
        <fullName evidence="1">Uncharacterized protein</fullName>
    </submittedName>
</protein>